<dbReference type="RefSeq" id="WP_397090220.1">
    <property type="nucleotide sequence ID" value="NZ_JBITGY010000015.1"/>
</dbReference>
<keyword evidence="2" id="KW-1185">Reference proteome</keyword>
<comment type="caution">
    <text evidence="1">The sequence shown here is derived from an EMBL/GenBank/DDBJ whole genome shotgun (WGS) entry which is preliminary data.</text>
</comment>
<proteinExistence type="predicted"/>
<accession>A0ABW7Z8V6</accession>
<evidence type="ECO:0000313" key="1">
    <source>
        <dbReference type="EMBL" id="MFI6504476.1"/>
    </source>
</evidence>
<protein>
    <submittedName>
        <fullName evidence="1">Uncharacterized protein</fullName>
    </submittedName>
</protein>
<evidence type="ECO:0000313" key="2">
    <source>
        <dbReference type="Proteomes" id="UP001612741"/>
    </source>
</evidence>
<gene>
    <name evidence="1" type="ORF">ACIBG2_44325</name>
</gene>
<sequence>MTGLLIGSVGVEVRAYCRLPKRTPAGDIKWEGFAEAFDDRGFRYLMRRASEDTQLSLVAQVRREGILSRSHRHYLRQNIYPCPPQGTAALTLVSLGHSRAEYPGREWSAEMILSSEPDPADITIPIVDSPVDA</sequence>
<organism evidence="1 2">
    <name type="scientific">Nonomuraea typhae</name>
    <dbReference type="NCBI Taxonomy" id="2603600"/>
    <lineage>
        <taxon>Bacteria</taxon>
        <taxon>Bacillati</taxon>
        <taxon>Actinomycetota</taxon>
        <taxon>Actinomycetes</taxon>
        <taxon>Streptosporangiales</taxon>
        <taxon>Streptosporangiaceae</taxon>
        <taxon>Nonomuraea</taxon>
    </lineage>
</organism>
<name>A0ABW7Z8V6_9ACTN</name>
<dbReference type="Proteomes" id="UP001612741">
    <property type="component" value="Unassembled WGS sequence"/>
</dbReference>
<reference evidence="1 2" key="1">
    <citation type="submission" date="2024-10" db="EMBL/GenBank/DDBJ databases">
        <title>The Natural Products Discovery Center: Release of the First 8490 Sequenced Strains for Exploring Actinobacteria Biosynthetic Diversity.</title>
        <authorList>
            <person name="Kalkreuter E."/>
            <person name="Kautsar S.A."/>
            <person name="Yang D."/>
            <person name="Bader C.D."/>
            <person name="Teijaro C.N."/>
            <person name="Fluegel L."/>
            <person name="Davis C.M."/>
            <person name="Simpson J.R."/>
            <person name="Lauterbach L."/>
            <person name="Steele A.D."/>
            <person name="Gui C."/>
            <person name="Meng S."/>
            <person name="Li G."/>
            <person name="Viehrig K."/>
            <person name="Ye F."/>
            <person name="Su P."/>
            <person name="Kiefer A.F."/>
            <person name="Nichols A."/>
            <person name="Cepeda A.J."/>
            <person name="Yan W."/>
            <person name="Fan B."/>
            <person name="Jiang Y."/>
            <person name="Adhikari A."/>
            <person name="Zheng C.-J."/>
            <person name="Schuster L."/>
            <person name="Cowan T.M."/>
            <person name="Smanski M.J."/>
            <person name="Chevrette M.G."/>
            <person name="De Carvalho L.P.S."/>
            <person name="Shen B."/>
        </authorList>
    </citation>
    <scope>NUCLEOTIDE SEQUENCE [LARGE SCALE GENOMIC DNA]</scope>
    <source>
        <strain evidence="1 2">NPDC050545</strain>
    </source>
</reference>
<dbReference type="EMBL" id="JBITGY010000015">
    <property type="protein sequence ID" value="MFI6504476.1"/>
    <property type="molecule type" value="Genomic_DNA"/>
</dbReference>